<comment type="catalytic activity">
    <reaction evidence="3 4">
        <text>an acyl phosphate + H2O = a carboxylate + phosphate + H(+)</text>
        <dbReference type="Rhea" id="RHEA:14965"/>
        <dbReference type="ChEBI" id="CHEBI:15377"/>
        <dbReference type="ChEBI" id="CHEBI:15378"/>
        <dbReference type="ChEBI" id="CHEBI:29067"/>
        <dbReference type="ChEBI" id="CHEBI:43474"/>
        <dbReference type="ChEBI" id="CHEBI:59918"/>
        <dbReference type="EC" id="3.6.1.7"/>
    </reaction>
</comment>
<dbReference type="Proteomes" id="UP000003288">
    <property type="component" value="Unassembled WGS sequence"/>
</dbReference>
<evidence type="ECO:0000256" key="5">
    <source>
        <dbReference type="RuleBase" id="RU004168"/>
    </source>
</evidence>
<feature type="active site" evidence="4">
    <location>
        <position position="18"/>
    </location>
</feature>
<dbReference type="Pfam" id="PF00708">
    <property type="entry name" value="Acylphosphatase"/>
    <property type="match status" value="1"/>
</dbReference>
<dbReference type="AlphaFoldDB" id="A0AAI9AHP8"/>
<dbReference type="PANTHER" id="PTHR47268:SF4">
    <property type="entry name" value="ACYLPHOSPHATASE"/>
    <property type="match status" value="1"/>
</dbReference>
<evidence type="ECO:0000313" key="8">
    <source>
        <dbReference type="EMBL" id="QCT94722.1"/>
    </source>
</evidence>
<dbReference type="SUPFAM" id="SSF54975">
    <property type="entry name" value="Acylphosphatase/BLUF domain-like"/>
    <property type="match status" value="1"/>
</dbReference>
<reference evidence="8 10" key="2">
    <citation type="submission" date="2019-05" db="EMBL/GenBank/DDBJ databases">
        <title>A comparative analysis of the Nautiliaceae.</title>
        <authorList>
            <person name="Grosche A."/>
            <person name="Smedile F."/>
            <person name="Vetriani C."/>
        </authorList>
    </citation>
    <scope>NUCLEOTIDE SEQUENCE [LARGE SCALE GENOMIC DNA]</scope>
    <source>
        <strain evidence="8 10">TB-2</strain>
    </source>
</reference>
<dbReference type="Gene3D" id="3.30.70.100">
    <property type="match status" value="1"/>
</dbReference>
<evidence type="ECO:0000256" key="3">
    <source>
        <dbReference type="ARBA" id="ARBA00047645"/>
    </source>
</evidence>
<dbReference type="PRINTS" id="PR00112">
    <property type="entry name" value="ACYLPHPHTASE"/>
</dbReference>
<dbReference type="PROSITE" id="PS51160">
    <property type="entry name" value="ACYLPHOSPHATASE_3"/>
    <property type="match status" value="1"/>
</dbReference>
<dbReference type="PANTHER" id="PTHR47268">
    <property type="entry name" value="ACYLPHOSPHATASE"/>
    <property type="match status" value="1"/>
</dbReference>
<comment type="similarity">
    <text evidence="1 5">Belongs to the acylphosphatase family.</text>
</comment>
<keyword evidence="4 7" id="KW-0378">Hydrolase</keyword>
<gene>
    <name evidence="7" type="ORF">CMTB2_01099</name>
    <name evidence="8" type="ORF">FE773_05875</name>
</gene>
<evidence type="ECO:0000256" key="2">
    <source>
        <dbReference type="ARBA" id="ARBA00012150"/>
    </source>
</evidence>
<evidence type="ECO:0000313" key="10">
    <source>
        <dbReference type="Proteomes" id="UP000306825"/>
    </source>
</evidence>
<dbReference type="GO" id="GO:0003998">
    <property type="term" value="F:acylphosphatase activity"/>
    <property type="evidence" value="ECO:0007669"/>
    <property type="project" value="UniProtKB-EC"/>
</dbReference>
<dbReference type="EC" id="3.6.1.7" evidence="2 4"/>
<evidence type="ECO:0000256" key="1">
    <source>
        <dbReference type="ARBA" id="ARBA00005614"/>
    </source>
</evidence>
<reference evidence="7 9" key="1">
    <citation type="journal article" date="2011" name="Stand. Genomic Sci.">
        <title>Draft genome sequence of Caminibacter mediatlanticus strain TB-2, an epsilonproteobacterium isolated from a deep-sea hydrothermal vent.</title>
        <authorList>
            <person name="Giovannelli D."/>
            <person name="Ferriera S."/>
            <person name="Johnson J."/>
            <person name="Kravitz S."/>
            <person name="Perez-Rodriguez I."/>
            <person name="Ricci J."/>
            <person name="O'Brien C."/>
            <person name="Voordeckers J.W."/>
            <person name="Bini E."/>
            <person name="Vetriani C."/>
        </authorList>
    </citation>
    <scope>NUCLEOTIDE SEQUENCE [LARGE SCALE GENOMIC DNA]</scope>
    <source>
        <strain evidence="7 9">TB-2</strain>
    </source>
</reference>
<organism evidence="7 9">
    <name type="scientific">Caminibacter mediatlanticus TB-2</name>
    <dbReference type="NCBI Taxonomy" id="391592"/>
    <lineage>
        <taxon>Bacteria</taxon>
        <taxon>Pseudomonadati</taxon>
        <taxon>Campylobacterota</taxon>
        <taxon>Epsilonproteobacteria</taxon>
        <taxon>Nautiliales</taxon>
        <taxon>Nautiliaceae</taxon>
        <taxon>Caminibacter</taxon>
    </lineage>
</organism>
<dbReference type="InterPro" id="IPR020456">
    <property type="entry name" value="Acylphosphatase"/>
</dbReference>
<evidence type="ECO:0000313" key="7">
    <source>
        <dbReference type="EMBL" id="EDM23821.1"/>
    </source>
</evidence>
<protein>
    <recommendedName>
        <fullName evidence="2 4">acylphosphatase</fullName>
        <ecNumber evidence="2 4">3.6.1.7</ecNumber>
    </recommendedName>
</protein>
<sequence>MKTYRFLVSGKVQGVWYRKFVSENAKKHNFKGYVKNLEDGRVEAVANIESPERLEEFLELLKEGSPFSQVEKIEYEEIPFIEFHDFEIRY</sequence>
<dbReference type="EMBL" id="ABCJ01000003">
    <property type="protein sequence ID" value="EDM23821.1"/>
    <property type="molecule type" value="Genomic_DNA"/>
</dbReference>
<feature type="domain" description="Acylphosphatase-like" evidence="6">
    <location>
        <begin position="3"/>
        <end position="90"/>
    </location>
</feature>
<accession>A0AAI9AHP8</accession>
<dbReference type="Proteomes" id="UP000306825">
    <property type="component" value="Chromosome"/>
</dbReference>
<evidence type="ECO:0000259" key="6">
    <source>
        <dbReference type="PROSITE" id="PS51160"/>
    </source>
</evidence>
<name>A0AAI9AHP8_9BACT</name>
<dbReference type="EMBL" id="CP040463">
    <property type="protein sequence ID" value="QCT94722.1"/>
    <property type="molecule type" value="Genomic_DNA"/>
</dbReference>
<dbReference type="InterPro" id="IPR001792">
    <property type="entry name" value="Acylphosphatase-like_dom"/>
</dbReference>
<keyword evidence="10" id="KW-1185">Reference proteome</keyword>
<dbReference type="RefSeq" id="WP_007474379.1">
    <property type="nucleotide sequence ID" value="NZ_ABCJ01000003.1"/>
</dbReference>
<feature type="active site" evidence="4">
    <location>
        <position position="36"/>
    </location>
</feature>
<dbReference type="InterPro" id="IPR036046">
    <property type="entry name" value="Acylphosphatase-like_dom_sf"/>
</dbReference>
<evidence type="ECO:0000313" key="9">
    <source>
        <dbReference type="Proteomes" id="UP000003288"/>
    </source>
</evidence>
<proteinExistence type="inferred from homology"/>
<evidence type="ECO:0000256" key="4">
    <source>
        <dbReference type="PROSITE-ProRule" id="PRU00520"/>
    </source>
</evidence>